<evidence type="ECO:0000256" key="4">
    <source>
        <dbReference type="ARBA" id="ARBA00022840"/>
    </source>
</evidence>
<evidence type="ECO:0000256" key="2">
    <source>
        <dbReference type="ARBA" id="ARBA00022801"/>
    </source>
</evidence>
<dbReference type="PANTHER" id="PTHR18934:SF99">
    <property type="entry name" value="ATP-DEPENDENT RNA HELICASE DHX37-RELATED"/>
    <property type="match status" value="1"/>
</dbReference>
<proteinExistence type="predicted"/>
<keyword evidence="3 5" id="KW-0347">Helicase</keyword>
<gene>
    <name evidence="5" type="primary">YTHDC2_2</name>
    <name evidence="5" type="ORF">E2C01_094379</name>
</gene>
<dbReference type="GO" id="GO:0005524">
    <property type="term" value="F:ATP binding"/>
    <property type="evidence" value="ECO:0007669"/>
    <property type="project" value="UniProtKB-KW"/>
</dbReference>
<organism evidence="5 6">
    <name type="scientific">Portunus trituberculatus</name>
    <name type="common">Swimming crab</name>
    <name type="synonym">Neptunus trituberculatus</name>
    <dbReference type="NCBI Taxonomy" id="210409"/>
    <lineage>
        <taxon>Eukaryota</taxon>
        <taxon>Metazoa</taxon>
        <taxon>Ecdysozoa</taxon>
        <taxon>Arthropoda</taxon>
        <taxon>Crustacea</taxon>
        <taxon>Multicrustacea</taxon>
        <taxon>Malacostraca</taxon>
        <taxon>Eumalacostraca</taxon>
        <taxon>Eucarida</taxon>
        <taxon>Decapoda</taxon>
        <taxon>Pleocyemata</taxon>
        <taxon>Brachyura</taxon>
        <taxon>Eubrachyura</taxon>
        <taxon>Portunoidea</taxon>
        <taxon>Portunidae</taxon>
        <taxon>Portuninae</taxon>
        <taxon>Portunus</taxon>
    </lineage>
</organism>
<dbReference type="PANTHER" id="PTHR18934">
    <property type="entry name" value="ATP-DEPENDENT RNA HELICASE"/>
    <property type="match status" value="1"/>
</dbReference>
<dbReference type="AlphaFoldDB" id="A0A5B7K0K3"/>
<sequence length="52" mass="5477">MLIHIVGDFGGNLLSAFGVRKIILSTNIAETSVTINDVVYVVDSGKVKEVSG</sequence>
<evidence type="ECO:0000313" key="5">
    <source>
        <dbReference type="EMBL" id="MPC98987.1"/>
    </source>
</evidence>
<name>A0A5B7K0K3_PORTR</name>
<dbReference type="SUPFAM" id="SSF52540">
    <property type="entry name" value="P-loop containing nucleoside triphosphate hydrolases"/>
    <property type="match status" value="1"/>
</dbReference>
<dbReference type="Gene3D" id="3.40.50.300">
    <property type="entry name" value="P-loop containing nucleotide triphosphate hydrolases"/>
    <property type="match status" value="1"/>
</dbReference>
<evidence type="ECO:0000256" key="3">
    <source>
        <dbReference type="ARBA" id="ARBA00022806"/>
    </source>
</evidence>
<dbReference type="GO" id="GO:0003723">
    <property type="term" value="F:RNA binding"/>
    <property type="evidence" value="ECO:0007669"/>
    <property type="project" value="TreeGrafter"/>
</dbReference>
<dbReference type="InterPro" id="IPR027417">
    <property type="entry name" value="P-loop_NTPase"/>
</dbReference>
<dbReference type="GO" id="GO:0004386">
    <property type="term" value="F:helicase activity"/>
    <property type="evidence" value="ECO:0007669"/>
    <property type="project" value="UniProtKB-KW"/>
</dbReference>
<dbReference type="GO" id="GO:0016787">
    <property type="term" value="F:hydrolase activity"/>
    <property type="evidence" value="ECO:0007669"/>
    <property type="project" value="UniProtKB-KW"/>
</dbReference>
<keyword evidence="1" id="KW-0547">Nucleotide-binding</keyword>
<evidence type="ECO:0000313" key="6">
    <source>
        <dbReference type="Proteomes" id="UP000324222"/>
    </source>
</evidence>
<dbReference type="EMBL" id="VSRR010116510">
    <property type="protein sequence ID" value="MPC98987.1"/>
    <property type="molecule type" value="Genomic_DNA"/>
</dbReference>
<keyword evidence="4" id="KW-0067">ATP-binding</keyword>
<protein>
    <submittedName>
        <fullName evidence="5">Putative ATP-dependent RNA helicase YTHDC2</fullName>
    </submittedName>
</protein>
<keyword evidence="2" id="KW-0378">Hydrolase</keyword>
<dbReference type="Proteomes" id="UP000324222">
    <property type="component" value="Unassembled WGS sequence"/>
</dbReference>
<reference evidence="5 6" key="1">
    <citation type="submission" date="2019-05" db="EMBL/GenBank/DDBJ databases">
        <title>Another draft genome of Portunus trituberculatus and its Hox gene families provides insights of decapod evolution.</title>
        <authorList>
            <person name="Jeong J.-H."/>
            <person name="Song I."/>
            <person name="Kim S."/>
            <person name="Choi T."/>
            <person name="Kim D."/>
            <person name="Ryu S."/>
            <person name="Kim W."/>
        </authorList>
    </citation>
    <scope>NUCLEOTIDE SEQUENCE [LARGE SCALE GENOMIC DNA]</scope>
    <source>
        <tissue evidence="5">Muscle</tissue>
    </source>
</reference>
<comment type="caution">
    <text evidence="5">The sequence shown here is derived from an EMBL/GenBank/DDBJ whole genome shotgun (WGS) entry which is preliminary data.</text>
</comment>
<accession>A0A5B7K0K3</accession>
<evidence type="ECO:0000256" key="1">
    <source>
        <dbReference type="ARBA" id="ARBA00022741"/>
    </source>
</evidence>
<keyword evidence="6" id="KW-1185">Reference proteome</keyword>